<proteinExistence type="predicted"/>
<evidence type="ECO:0000259" key="1">
    <source>
        <dbReference type="PROSITE" id="PS50943"/>
    </source>
</evidence>
<dbReference type="EMBL" id="FORI01000015">
    <property type="protein sequence ID" value="SFJ08505.1"/>
    <property type="molecule type" value="Genomic_DNA"/>
</dbReference>
<sequence>MIISSLFNIHKILEAATIAFLFLPASNLALNNTFEKTSTSELFGFLFKYSFAFAMTLIRIAEALEVSPREFFPESTNESDINVKNEIKSEIMELLARL</sequence>
<dbReference type="AlphaFoldDB" id="A0A1I3NH66"/>
<keyword evidence="3" id="KW-1185">Reference proteome</keyword>
<dbReference type="Proteomes" id="UP000182737">
    <property type="component" value="Unassembled WGS sequence"/>
</dbReference>
<dbReference type="PROSITE" id="PS50943">
    <property type="entry name" value="HTH_CROC1"/>
    <property type="match status" value="1"/>
</dbReference>
<organism evidence="2 3">
    <name type="scientific">Treponema bryantii</name>
    <dbReference type="NCBI Taxonomy" id="163"/>
    <lineage>
        <taxon>Bacteria</taxon>
        <taxon>Pseudomonadati</taxon>
        <taxon>Spirochaetota</taxon>
        <taxon>Spirochaetia</taxon>
        <taxon>Spirochaetales</taxon>
        <taxon>Treponemataceae</taxon>
        <taxon>Treponema</taxon>
    </lineage>
</organism>
<feature type="domain" description="HTH cro/C1-type" evidence="1">
    <location>
        <begin position="56"/>
        <end position="71"/>
    </location>
</feature>
<protein>
    <recommendedName>
        <fullName evidence="1">HTH cro/C1-type domain-containing protein</fullName>
    </recommendedName>
</protein>
<name>A0A1I3NH66_9SPIR</name>
<evidence type="ECO:0000313" key="2">
    <source>
        <dbReference type="EMBL" id="SFJ08505.1"/>
    </source>
</evidence>
<evidence type="ECO:0000313" key="3">
    <source>
        <dbReference type="Proteomes" id="UP000182737"/>
    </source>
</evidence>
<gene>
    <name evidence="2" type="ORF">SAMN04487775_1157</name>
</gene>
<dbReference type="RefSeq" id="WP_074933808.1">
    <property type="nucleotide sequence ID" value="NZ_FORI01000015.1"/>
</dbReference>
<accession>A0A1I3NH66</accession>
<reference evidence="3" key="1">
    <citation type="submission" date="2016-10" db="EMBL/GenBank/DDBJ databases">
        <authorList>
            <person name="Varghese N."/>
            <person name="Submissions S."/>
        </authorList>
    </citation>
    <scope>NUCLEOTIDE SEQUENCE [LARGE SCALE GENOMIC DNA]</scope>
    <source>
        <strain evidence="3">XBD1002</strain>
    </source>
</reference>
<dbReference type="InterPro" id="IPR001387">
    <property type="entry name" value="Cro/C1-type_HTH"/>
</dbReference>